<evidence type="ECO:0000313" key="12">
    <source>
        <dbReference type="EMBL" id="GGE50470.1"/>
    </source>
</evidence>
<dbReference type="InterPro" id="IPR035906">
    <property type="entry name" value="MetI-like_sf"/>
</dbReference>
<comment type="function">
    <text evidence="10">Part of the binding-protein-dependent transport system for molybdenum; probably responsible for the translocation of the substrate across the membrane.</text>
</comment>
<keyword evidence="13" id="KW-1185">Reference proteome</keyword>
<dbReference type="GO" id="GO:0015098">
    <property type="term" value="F:molybdate ion transmembrane transporter activity"/>
    <property type="evidence" value="ECO:0007669"/>
    <property type="project" value="UniProtKB-UniRule"/>
</dbReference>
<dbReference type="RefSeq" id="WP_188696414.1">
    <property type="nucleotide sequence ID" value="NZ_BMIR01000018.1"/>
</dbReference>
<feature type="domain" description="ABC transmembrane type-1" evidence="11">
    <location>
        <begin position="9"/>
        <end position="213"/>
    </location>
</feature>
<dbReference type="CDD" id="cd06261">
    <property type="entry name" value="TM_PBP2"/>
    <property type="match status" value="1"/>
</dbReference>
<evidence type="ECO:0000259" key="11">
    <source>
        <dbReference type="PROSITE" id="PS50928"/>
    </source>
</evidence>
<evidence type="ECO:0000256" key="5">
    <source>
        <dbReference type="ARBA" id="ARBA00022505"/>
    </source>
</evidence>
<dbReference type="Pfam" id="PF00528">
    <property type="entry name" value="BPD_transp_1"/>
    <property type="match status" value="1"/>
</dbReference>
<dbReference type="InterPro" id="IPR011867">
    <property type="entry name" value="ModB_ABC"/>
</dbReference>
<evidence type="ECO:0000256" key="3">
    <source>
        <dbReference type="ARBA" id="ARBA00022448"/>
    </source>
</evidence>
<dbReference type="GO" id="GO:0005886">
    <property type="term" value="C:plasma membrane"/>
    <property type="evidence" value="ECO:0007669"/>
    <property type="project" value="UniProtKB-SubCell"/>
</dbReference>
<gene>
    <name evidence="12" type="primary">yvgM</name>
    <name evidence="12" type="ORF">GCM10011391_31540</name>
</gene>
<evidence type="ECO:0000256" key="2">
    <source>
        <dbReference type="ARBA" id="ARBA00007069"/>
    </source>
</evidence>
<accession>A0A8J2YLC8</accession>
<keyword evidence="6 9" id="KW-0812">Transmembrane</keyword>
<dbReference type="InterPro" id="IPR000515">
    <property type="entry name" value="MetI-like"/>
</dbReference>
<comment type="caution">
    <text evidence="12">The sequence shown here is derived from an EMBL/GenBank/DDBJ whole genome shotgun (WGS) entry which is preliminary data.</text>
</comment>
<evidence type="ECO:0000256" key="6">
    <source>
        <dbReference type="ARBA" id="ARBA00022692"/>
    </source>
</evidence>
<evidence type="ECO:0000256" key="10">
    <source>
        <dbReference type="RuleBase" id="RU365097"/>
    </source>
</evidence>
<dbReference type="PANTHER" id="PTHR30183">
    <property type="entry name" value="MOLYBDENUM TRANSPORT SYSTEM PERMEASE PROTEIN MODB"/>
    <property type="match status" value="1"/>
</dbReference>
<dbReference type="Gene3D" id="1.10.3720.10">
    <property type="entry name" value="MetI-like"/>
    <property type="match status" value="1"/>
</dbReference>
<dbReference type="Proteomes" id="UP000628775">
    <property type="component" value="Unassembled WGS sequence"/>
</dbReference>
<feature type="transmembrane region" description="Helical" evidence="9">
    <location>
        <begin position="12"/>
        <end position="35"/>
    </location>
</feature>
<dbReference type="PANTHER" id="PTHR30183:SF3">
    <property type="entry name" value="MOLYBDENUM TRANSPORT SYSTEM PERMEASE PROTEIN MODB"/>
    <property type="match status" value="1"/>
</dbReference>
<dbReference type="SUPFAM" id="SSF161098">
    <property type="entry name" value="MetI-like"/>
    <property type="match status" value="1"/>
</dbReference>
<evidence type="ECO:0000256" key="8">
    <source>
        <dbReference type="ARBA" id="ARBA00023136"/>
    </source>
</evidence>
<keyword evidence="7 9" id="KW-1133">Transmembrane helix</keyword>
<reference evidence="12" key="2">
    <citation type="submission" date="2020-09" db="EMBL/GenBank/DDBJ databases">
        <authorList>
            <person name="Sun Q."/>
            <person name="Zhou Y."/>
        </authorList>
    </citation>
    <scope>NUCLEOTIDE SEQUENCE</scope>
    <source>
        <strain evidence="12">CGMCC 1.15371</strain>
    </source>
</reference>
<evidence type="ECO:0000256" key="9">
    <source>
        <dbReference type="RuleBase" id="RU363032"/>
    </source>
</evidence>
<sequence length="221" mass="24117">MTNSFWFPIQLSLLVAVVAAILVFIVGICVSRLFVSKRFKGKLVWETVFMLPLVLPPSVVGYLLILFFGTNSIVGQCFEKLLGTTLMFTPWANIIAASVVAFPLMFQSANIGFESISKDVIGAARVDGASELCILIKIMLPMAGKALMTGAILSFTRALGEFGATLMFAGNIPGKTETIPTAIYVAIESGENRLTYLYVLISICTAFILLVITNSFKRYKY</sequence>
<feature type="transmembrane region" description="Helical" evidence="9">
    <location>
        <begin position="196"/>
        <end position="216"/>
    </location>
</feature>
<evidence type="ECO:0000313" key="13">
    <source>
        <dbReference type="Proteomes" id="UP000628775"/>
    </source>
</evidence>
<comment type="caution">
    <text evidence="10">Lacks conserved residue(s) required for the propagation of feature annotation.</text>
</comment>
<protein>
    <recommendedName>
        <fullName evidence="10">Molybdenum transport system permease</fullName>
    </recommendedName>
</protein>
<name>A0A8J2YLC8_9BACL</name>
<keyword evidence="4 10" id="KW-1003">Cell membrane</keyword>
<dbReference type="PROSITE" id="PS50928">
    <property type="entry name" value="ABC_TM1"/>
    <property type="match status" value="1"/>
</dbReference>
<organism evidence="12 13">
    <name type="scientific">Pullulanibacillus camelliae</name>
    <dbReference type="NCBI Taxonomy" id="1707096"/>
    <lineage>
        <taxon>Bacteria</taxon>
        <taxon>Bacillati</taxon>
        <taxon>Bacillota</taxon>
        <taxon>Bacilli</taxon>
        <taxon>Bacillales</taxon>
        <taxon>Sporolactobacillaceae</taxon>
        <taxon>Pullulanibacillus</taxon>
    </lineage>
</organism>
<comment type="subcellular location">
    <subcellularLocation>
        <location evidence="1 9">Cell membrane</location>
        <topology evidence="1 9">Multi-pass membrane protein</topology>
    </subcellularLocation>
</comment>
<reference evidence="12" key="1">
    <citation type="journal article" date="2014" name="Int. J. Syst. Evol. Microbiol.">
        <title>Complete genome sequence of Corynebacterium casei LMG S-19264T (=DSM 44701T), isolated from a smear-ripened cheese.</title>
        <authorList>
            <consortium name="US DOE Joint Genome Institute (JGI-PGF)"/>
            <person name="Walter F."/>
            <person name="Albersmeier A."/>
            <person name="Kalinowski J."/>
            <person name="Ruckert C."/>
        </authorList>
    </citation>
    <scope>NUCLEOTIDE SEQUENCE</scope>
    <source>
        <strain evidence="12">CGMCC 1.15371</strain>
    </source>
</reference>
<dbReference type="AlphaFoldDB" id="A0A8J2YLC8"/>
<evidence type="ECO:0000256" key="4">
    <source>
        <dbReference type="ARBA" id="ARBA00022475"/>
    </source>
</evidence>
<dbReference type="EMBL" id="BMIR01000018">
    <property type="protein sequence ID" value="GGE50470.1"/>
    <property type="molecule type" value="Genomic_DNA"/>
</dbReference>
<evidence type="ECO:0000256" key="7">
    <source>
        <dbReference type="ARBA" id="ARBA00022989"/>
    </source>
</evidence>
<evidence type="ECO:0000256" key="1">
    <source>
        <dbReference type="ARBA" id="ARBA00004651"/>
    </source>
</evidence>
<feature type="transmembrane region" description="Helical" evidence="9">
    <location>
        <begin position="47"/>
        <end position="68"/>
    </location>
</feature>
<dbReference type="NCBIfam" id="TIGR02141">
    <property type="entry name" value="modB_ABC"/>
    <property type="match status" value="1"/>
</dbReference>
<feature type="transmembrane region" description="Helical" evidence="9">
    <location>
        <begin position="88"/>
        <end position="106"/>
    </location>
</feature>
<keyword evidence="8 9" id="KW-0472">Membrane</keyword>
<keyword evidence="3 9" id="KW-0813">Transport</keyword>
<proteinExistence type="inferred from homology"/>
<keyword evidence="5 10" id="KW-0500">Molybdenum</keyword>
<comment type="similarity">
    <text evidence="2 10">Belongs to the binding-protein-dependent transport system permease family. CysTW subfamily.</text>
</comment>